<sequence>MQFPKRAVCVFQSLLSQQDREECFQRLGAAACGNTVRLGSKIGAGALLSAAPRKHQPSSEMTFQSQTCQCLCRFLCRTRAPSEARFTTWRCWSSDSKKDQNLRTEGSSDGFNAQMRKEEQTEYWEVSGSHSRGLI</sequence>
<comment type="caution">
    <text evidence="2">The sequence shown here is derived from an EMBL/GenBank/DDBJ whole genome shotgun (WGS) entry which is preliminary data.</text>
</comment>
<organism evidence="2 3">
    <name type="scientific">Ilyodon furcidens</name>
    <name type="common">goldbreast splitfin</name>
    <dbReference type="NCBI Taxonomy" id="33524"/>
    <lineage>
        <taxon>Eukaryota</taxon>
        <taxon>Metazoa</taxon>
        <taxon>Chordata</taxon>
        <taxon>Craniata</taxon>
        <taxon>Vertebrata</taxon>
        <taxon>Euteleostomi</taxon>
        <taxon>Actinopterygii</taxon>
        <taxon>Neopterygii</taxon>
        <taxon>Teleostei</taxon>
        <taxon>Neoteleostei</taxon>
        <taxon>Acanthomorphata</taxon>
        <taxon>Ovalentaria</taxon>
        <taxon>Atherinomorphae</taxon>
        <taxon>Cyprinodontiformes</taxon>
        <taxon>Goodeidae</taxon>
        <taxon>Ilyodon</taxon>
    </lineage>
</organism>
<proteinExistence type="predicted"/>
<evidence type="ECO:0000256" key="1">
    <source>
        <dbReference type="SAM" id="MobiDB-lite"/>
    </source>
</evidence>
<protein>
    <submittedName>
        <fullName evidence="2">Uncharacterized protein</fullName>
    </submittedName>
</protein>
<reference evidence="2 3" key="1">
    <citation type="submission" date="2021-06" db="EMBL/GenBank/DDBJ databases">
        <authorList>
            <person name="Palmer J.M."/>
        </authorList>
    </citation>
    <scope>NUCLEOTIDE SEQUENCE [LARGE SCALE GENOMIC DNA]</scope>
    <source>
        <strain evidence="3">if_2019</strain>
        <tissue evidence="2">Muscle</tissue>
    </source>
</reference>
<name>A0ABV0VJA2_9TELE</name>
<feature type="region of interest" description="Disordered" evidence="1">
    <location>
        <begin position="94"/>
        <end position="116"/>
    </location>
</feature>
<gene>
    <name evidence="2" type="ORF">ILYODFUR_033903</name>
</gene>
<dbReference type="EMBL" id="JAHRIQ010110204">
    <property type="protein sequence ID" value="MEQ2257341.1"/>
    <property type="molecule type" value="Genomic_DNA"/>
</dbReference>
<keyword evidence="3" id="KW-1185">Reference proteome</keyword>
<accession>A0ABV0VJA2</accession>
<evidence type="ECO:0000313" key="2">
    <source>
        <dbReference type="EMBL" id="MEQ2257341.1"/>
    </source>
</evidence>
<evidence type="ECO:0000313" key="3">
    <source>
        <dbReference type="Proteomes" id="UP001482620"/>
    </source>
</evidence>
<dbReference type="Proteomes" id="UP001482620">
    <property type="component" value="Unassembled WGS sequence"/>
</dbReference>